<comment type="caution">
    <text evidence="3">The sequence shown here is derived from an EMBL/GenBank/DDBJ whole genome shotgun (WGS) entry which is preliminary data.</text>
</comment>
<dbReference type="PANTHER" id="PTHR14894:SF0">
    <property type="entry name" value="CDK5 REGULATORY SUBUNIT-ASSOCIATED PROTEIN 3"/>
    <property type="match status" value="1"/>
</dbReference>
<dbReference type="AlphaFoldDB" id="A0AAW1PUL1"/>
<keyword evidence="4" id="KW-1185">Reference proteome</keyword>
<dbReference type="Proteomes" id="UP001489004">
    <property type="component" value="Unassembled WGS sequence"/>
</dbReference>
<protein>
    <submittedName>
        <fullName evidence="3">Uncharacterized protein</fullName>
    </submittedName>
</protein>
<dbReference type="EMBL" id="JALJOR010000009">
    <property type="protein sequence ID" value="KAK9811819.1"/>
    <property type="molecule type" value="Genomic_DNA"/>
</dbReference>
<dbReference type="PANTHER" id="PTHR14894">
    <property type="entry name" value="CDK5 REGULATORY SUBUNIT-ASSOCIATED PROTEIN 3"/>
    <property type="match status" value="1"/>
</dbReference>
<gene>
    <name evidence="3" type="ORF">WJX72_010763</name>
</gene>
<proteinExistence type="inferred from homology"/>
<evidence type="ECO:0000256" key="2">
    <source>
        <dbReference type="SAM" id="Coils"/>
    </source>
</evidence>
<organism evidence="3 4">
    <name type="scientific">[Myrmecia] bisecta</name>
    <dbReference type="NCBI Taxonomy" id="41462"/>
    <lineage>
        <taxon>Eukaryota</taxon>
        <taxon>Viridiplantae</taxon>
        <taxon>Chlorophyta</taxon>
        <taxon>core chlorophytes</taxon>
        <taxon>Trebouxiophyceae</taxon>
        <taxon>Trebouxiales</taxon>
        <taxon>Trebouxiaceae</taxon>
        <taxon>Myrmecia</taxon>
    </lineage>
</organism>
<dbReference type="Pfam" id="PF05600">
    <property type="entry name" value="CDK5RAP3"/>
    <property type="match status" value="2"/>
</dbReference>
<sequence length="332" mass="36808">MADALIVRKEGEGFGRPQGDNALPLDINYSKIADWLVDRKQLPSDWRKRLQVIAGKMAEASLSLPAELQADLKGPEGAAVLDYYRVRHIRDKLAESAEKTIFGYYTGPAGTWDKLVTAYEKGHVYLGEAGQTLLRNVDYEIPYADKQAAKLQQQLADLERKQADHLKSASASAAEYKQECKQLGISGSNIGRELIQLLDELPATFASTLTALHSDRIGDAMQHYQEFTAYAHPSSQHSADRQRMPDSAAEPLLPTLAEALQRKAGQEDKFKRLAKEAESKHVEVQQSLMTEAPKAAALRKRTADIKLDVERVLSGLFQGRTVNIIGEINNLI</sequence>
<evidence type="ECO:0000313" key="4">
    <source>
        <dbReference type="Proteomes" id="UP001489004"/>
    </source>
</evidence>
<evidence type="ECO:0000313" key="3">
    <source>
        <dbReference type="EMBL" id="KAK9811819.1"/>
    </source>
</evidence>
<feature type="coiled-coil region" evidence="2">
    <location>
        <begin position="141"/>
        <end position="168"/>
    </location>
</feature>
<dbReference type="InterPro" id="IPR008491">
    <property type="entry name" value="CDK5RAP3"/>
</dbReference>
<name>A0AAW1PUL1_9CHLO</name>
<reference evidence="3 4" key="1">
    <citation type="journal article" date="2024" name="Nat. Commun.">
        <title>Phylogenomics reveals the evolutionary origins of lichenization in chlorophyte algae.</title>
        <authorList>
            <person name="Puginier C."/>
            <person name="Libourel C."/>
            <person name="Otte J."/>
            <person name="Skaloud P."/>
            <person name="Haon M."/>
            <person name="Grisel S."/>
            <person name="Petersen M."/>
            <person name="Berrin J.G."/>
            <person name="Delaux P.M."/>
            <person name="Dal Grande F."/>
            <person name="Keller J."/>
        </authorList>
    </citation>
    <scope>NUCLEOTIDE SEQUENCE [LARGE SCALE GENOMIC DNA]</scope>
    <source>
        <strain evidence="3 4">SAG 2043</strain>
    </source>
</reference>
<comment type="similarity">
    <text evidence="1">Belongs to the CDK5RAP3 family.</text>
</comment>
<evidence type="ECO:0000256" key="1">
    <source>
        <dbReference type="ARBA" id="ARBA00007478"/>
    </source>
</evidence>
<accession>A0AAW1PUL1</accession>
<dbReference type="GO" id="GO:0012505">
    <property type="term" value="C:endomembrane system"/>
    <property type="evidence" value="ECO:0007669"/>
    <property type="project" value="TreeGrafter"/>
</dbReference>
<keyword evidence="2" id="KW-0175">Coiled coil</keyword>
<dbReference type="GO" id="GO:0007346">
    <property type="term" value="P:regulation of mitotic cell cycle"/>
    <property type="evidence" value="ECO:0007669"/>
    <property type="project" value="TreeGrafter"/>
</dbReference>